<keyword evidence="2" id="KW-1185">Reference proteome</keyword>
<evidence type="ECO:0000313" key="2">
    <source>
        <dbReference type="Proteomes" id="UP000594262"/>
    </source>
</evidence>
<protein>
    <submittedName>
        <fullName evidence="1">Uncharacterized protein</fullName>
    </submittedName>
</protein>
<dbReference type="EnsemblMetazoa" id="CLYHEMT012780.2">
    <property type="protein sequence ID" value="CLYHEMP012780.2"/>
    <property type="gene ID" value="CLYHEMG012780"/>
</dbReference>
<evidence type="ECO:0000313" key="1">
    <source>
        <dbReference type="EnsemblMetazoa" id="CLYHEMP012780.2"/>
    </source>
</evidence>
<dbReference type="Proteomes" id="UP000594262">
    <property type="component" value="Unplaced"/>
</dbReference>
<dbReference type="InterPro" id="IPR027901">
    <property type="entry name" value="CFAP90"/>
</dbReference>
<dbReference type="GeneID" id="136824608"/>
<name>A0A7M5WT82_9CNID</name>
<dbReference type="RefSeq" id="XP_066936698.1">
    <property type="nucleotide sequence ID" value="XM_067080597.1"/>
</dbReference>
<dbReference type="OrthoDB" id="10057935at2759"/>
<accession>A0A7M5WT82</accession>
<proteinExistence type="predicted"/>
<dbReference type="Pfam" id="PF15074">
    <property type="entry name" value="CFAP90"/>
    <property type="match status" value="2"/>
</dbReference>
<dbReference type="PANTHER" id="PTHR34444">
    <property type="entry name" value="LOC361192"/>
    <property type="match status" value="1"/>
</dbReference>
<reference evidence="1" key="1">
    <citation type="submission" date="2021-01" db="UniProtKB">
        <authorList>
            <consortium name="EnsemblMetazoa"/>
        </authorList>
    </citation>
    <scope>IDENTIFICATION</scope>
</reference>
<dbReference type="PANTHER" id="PTHR34444:SF3">
    <property type="match status" value="1"/>
</dbReference>
<organism evidence="1 2">
    <name type="scientific">Clytia hemisphaerica</name>
    <dbReference type="NCBI Taxonomy" id="252671"/>
    <lineage>
        <taxon>Eukaryota</taxon>
        <taxon>Metazoa</taxon>
        <taxon>Cnidaria</taxon>
        <taxon>Hydrozoa</taxon>
        <taxon>Hydroidolina</taxon>
        <taxon>Leptothecata</taxon>
        <taxon>Obeliida</taxon>
        <taxon>Clytiidae</taxon>
        <taxon>Clytia</taxon>
    </lineage>
</organism>
<sequence length="190" mass="22144">MGRVDRAEVGNRRSNYGLKTYTPEETKNQWKETVKRQVEIHRNHNCAANERRRIEKIKNGEYVPTSYFNNNKQHKTPSAYDRQFHMEEGCYSRLKRDDRMASLGLDINAENENTIQEIDLDLSLYRFKVNKIMNAPSSNTESNKCVPILSSSSYGHRVPLEKPARKNCRVALVQRDFYRDSGTNIPSNDQ</sequence>
<dbReference type="AlphaFoldDB" id="A0A7M5WT82"/>